<name>V7DHH2_9PSED</name>
<evidence type="ECO:0000313" key="3">
    <source>
        <dbReference type="Proteomes" id="UP000018511"/>
    </source>
</evidence>
<comment type="caution">
    <text evidence="2">The sequence shown here is derived from an EMBL/GenBank/DDBJ whole genome shotgun (WGS) entry which is preliminary data.</text>
</comment>
<feature type="region of interest" description="Disordered" evidence="1">
    <location>
        <begin position="1"/>
        <end position="27"/>
    </location>
</feature>
<reference evidence="2 3" key="1">
    <citation type="submission" date="2013-10" db="EMBL/GenBank/DDBJ databases">
        <title>Whole Genome Shotgun Sequence of Pseudomonas taiwanensis SJ9.</title>
        <authorList>
            <person name="Hong S.-J."/>
            <person name="Shin J.-H."/>
        </authorList>
    </citation>
    <scope>NUCLEOTIDE SEQUENCE [LARGE SCALE GENOMIC DNA]</scope>
    <source>
        <strain evidence="2 3">SJ9</strain>
    </source>
</reference>
<feature type="compositionally biased region" description="Low complexity" evidence="1">
    <location>
        <begin position="1"/>
        <end position="14"/>
    </location>
</feature>
<protein>
    <submittedName>
        <fullName evidence="2">Uncharacterized protein</fullName>
    </submittedName>
</protein>
<proteinExistence type="predicted"/>
<organism evidence="2 3">
    <name type="scientific">Pseudomonas taiwanensis SJ9</name>
    <dbReference type="NCBI Taxonomy" id="1388762"/>
    <lineage>
        <taxon>Bacteria</taxon>
        <taxon>Pseudomonadati</taxon>
        <taxon>Pseudomonadota</taxon>
        <taxon>Gammaproteobacteria</taxon>
        <taxon>Pseudomonadales</taxon>
        <taxon>Pseudomonadaceae</taxon>
        <taxon>Pseudomonas</taxon>
    </lineage>
</organism>
<feature type="region of interest" description="Disordered" evidence="1">
    <location>
        <begin position="106"/>
        <end position="140"/>
    </location>
</feature>
<accession>V7DHH2</accession>
<evidence type="ECO:0000313" key="2">
    <source>
        <dbReference type="EMBL" id="ESW40836.1"/>
    </source>
</evidence>
<evidence type="ECO:0000256" key="1">
    <source>
        <dbReference type="SAM" id="MobiDB-lite"/>
    </source>
</evidence>
<dbReference type="EMBL" id="AXUP01000029">
    <property type="protein sequence ID" value="ESW40836.1"/>
    <property type="molecule type" value="Genomic_DNA"/>
</dbReference>
<gene>
    <name evidence="2" type="ORF">O164_03905</name>
</gene>
<dbReference type="Proteomes" id="UP000018511">
    <property type="component" value="Unassembled WGS sequence"/>
</dbReference>
<sequence length="140" mass="14520">MTSPQSGASQSSRPGARRRPGPTSPYSAYTIKAAPSACAAQGPLLIPSQALPSKVPTKIIASIGHRRASNLRRCPPLASCQRLVRVEGTISNAAACAGDIARPSRPMAIVGKPRPITPFTAPASRKVSTTSSDSAGPMFW</sequence>
<dbReference type="AlphaFoldDB" id="V7DHH2"/>